<dbReference type="EMBL" id="DS499600">
    <property type="protein sequence ID" value="EDP48704.1"/>
    <property type="molecule type" value="Genomic_DNA"/>
</dbReference>
<reference evidence="2 3" key="1">
    <citation type="journal article" date="2008" name="PLoS Genet.">
        <title>Genomic islands in the pathogenic filamentous fungus Aspergillus fumigatus.</title>
        <authorList>
            <person name="Fedorova N.D."/>
            <person name="Khaldi N."/>
            <person name="Joardar V.S."/>
            <person name="Maiti R."/>
            <person name="Amedeo P."/>
            <person name="Anderson M.J."/>
            <person name="Crabtree J."/>
            <person name="Silva J.C."/>
            <person name="Badger J.H."/>
            <person name="Albarraq A."/>
            <person name="Angiuoli S."/>
            <person name="Bussey H."/>
            <person name="Bowyer P."/>
            <person name="Cotty P.J."/>
            <person name="Dyer P.S."/>
            <person name="Egan A."/>
            <person name="Galens K."/>
            <person name="Fraser-Liggett C.M."/>
            <person name="Haas B.J."/>
            <person name="Inman J.M."/>
            <person name="Kent R."/>
            <person name="Lemieux S."/>
            <person name="Malavazi I."/>
            <person name="Orvis J."/>
            <person name="Roemer T."/>
            <person name="Ronning C.M."/>
            <person name="Sundaram J.P."/>
            <person name="Sutton G."/>
            <person name="Turner G."/>
            <person name="Venter J.C."/>
            <person name="White O.R."/>
            <person name="Whitty B.R."/>
            <person name="Youngman P."/>
            <person name="Wolfe K.H."/>
            <person name="Goldman G.H."/>
            <person name="Wortman J.R."/>
            <person name="Jiang B."/>
            <person name="Denning D.W."/>
            <person name="Nierman W.C."/>
        </authorList>
    </citation>
    <scope>NUCLEOTIDE SEQUENCE [LARGE SCALE GENOMIC DNA]</scope>
    <source>
        <strain evidence="3">CBS 144.89 / FGSC A1163 / CEA10</strain>
    </source>
</reference>
<name>B0Y9L1_ASPFC</name>
<feature type="signal peptide" evidence="1">
    <location>
        <begin position="1"/>
        <end position="18"/>
    </location>
</feature>
<feature type="chain" id="PRO_5002758325" evidence="1">
    <location>
        <begin position="19"/>
        <end position="272"/>
    </location>
</feature>
<sequence length="272" mass="30104">MRSFLLAVLGLMATSSLAAPGQAAREGISAFEAIGNLKSGDHVYVHIADDGVARAYDENESVIDYIPLTNDQLKQLLRNLPEPWKKEEDHLHAVFNGVDGRDVMDEKQLLDPPAELRNPMPPLSNRPTGIAEANPALETQLADLWAAHIVRGWMLSFQGERVSAFSGSILSKDEEASKAIPSLKQSPSLKGLNHLATDGVYRSFSSSGQVVDYKQLSPADITKVLEFHEKYMDSEIFQKTKKKFDGVDGRNVTDLEQLLHPGPESRPVRFRE</sequence>
<dbReference type="VEuPathDB" id="FungiDB:AFUB_081420"/>
<dbReference type="OrthoDB" id="3660917at2759"/>
<dbReference type="AlphaFoldDB" id="B0Y9L1"/>
<accession>B0Y9L1</accession>
<dbReference type="HOGENOM" id="CLU_1022989_0_0_1"/>
<keyword evidence="3" id="KW-1185">Reference proteome</keyword>
<dbReference type="Proteomes" id="UP000001699">
    <property type="component" value="Unassembled WGS sequence"/>
</dbReference>
<keyword evidence="1" id="KW-0732">Signal</keyword>
<organism evidence="2 3">
    <name type="scientific">Aspergillus fumigatus (strain CBS 144.89 / FGSC A1163 / CEA10)</name>
    <name type="common">Neosartorya fumigata</name>
    <dbReference type="NCBI Taxonomy" id="451804"/>
    <lineage>
        <taxon>Eukaryota</taxon>
        <taxon>Fungi</taxon>
        <taxon>Dikarya</taxon>
        <taxon>Ascomycota</taxon>
        <taxon>Pezizomycotina</taxon>
        <taxon>Eurotiomycetes</taxon>
        <taxon>Eurotiomycetidae</taxon>
        <taxon>Eurotiales</taxon>
        <taxon>Aspergillaceae</taxon>
        <taxon>Aspergillus</taxon>
        <taxon>Aspergillus subgen. Fumigati</taxon>
    </lineage>
</organism>
<protein>
    <submittedName>
        <fullName evidence="2">Uncharacterized protein</fullName>
    </submittedName>
</protein>
<evidence type="ECO:0000313" key="2">
    <source>
        <dbReference type="EMBL" id="EDP48704.1"/>
    </source>
</evidence>
<evidence type="ECO:0000256" key="1">
    <source>
        <dbReference type="SAM" id="SignalP"/>
    </source>
</evidence>
<evidence type="ECO:0000313" key="3">
    <source>
        <dbReference type="Proteomes" id="UP000001699"/>
    </source>
</evidence>
<gene>
    <name evidence="2" type="ORF">AFUB_081420</name>
</gene>
<proteinExistence type="predicted"/>